<dbReference type="GO" id="GO:0004197">
    <property type="term" value="F:cysteine-type endopeptidase activity"/>
    <property type="evidence" value="ECO:0007669"/>
    <property type="project" value="InterPro"/>
</dbReference>
<gene>
    <name evidence="4" type="ORF">MCOR_26006</name>
</gene>
<dbReference type="Pfam" id="PF00656">
    <property type="entry name" value="Peptidase_C14"/>
    <property type="match status" value="2"/>
</dbReference>
<dbReference type="PRINTS" id="PR00376">
    <property type="entry name" value="IL1BCENZYME"/>
</dbReference>
<feature type="region of interest" description="Disordered" evidence="2">
    <location>
        <begin position="579"/>
        <end position="605"/>
    </location>
</feature>
<dbReference type="SMART" id="SM00115">
    <property type="entry name" value="CASc"/>
    <property type="match status" value="1"/>
</dbReference>
<feature type="domain" description="Caspase family p20" evidence="3">
    <location>
        <begin position="49"/>
        <end position="185"/>
    </location>
</feature>
<dbReference type="SUPFAM" id="SSF52129">
    <property type="entry name" value="Caspase-like"/>
    <property type="match status" value="2"/>
</dbReference>
<dbReference type="EC" id="3.4.22.61" evidence="4"/>
<dbReference type="Gene3D" id="3.40.50.1460">
    <property type="match status" value="2"/>
</dbReference>
<evidence type="ECO:0000313" key="5">
    <source>
        <dbReference type="Proteomes" id="UP000507470"/>
    </source>
</evidence>
<dbReference type="OrthoDB" id="6144245at2759"/>
<evidence type="ECO:0000256" key="1">
    <source>
        <dbReference type="ARBA" id="ARBA00010134"/>
    </source>
</evidence>
<organism evidence="4 5">
    <name type="scientific">Mytilus coruscus</name>
    <name type="common">Sea mussel</name>
    <dbReference type="NCBI Taxonomy" id="42192"/>
    <lineage>
        <taxon>Eukaryota</taxon>
        <taxon>Metazoa</taxon>
        <taxon>Spiralia</taxon>
        <taxon>Lophotrochozoa</taxon>
        <taxon>Mollusca</taxon>
        <taxon>Bivalvia</taxon>
        <taxon>Autobranchia</taxon>
        <taxon>Pteriomorphia</taxon>
        <taxon>Mytilida</taxon>
        <taxon>Mytiloidea</taxon>
        <taxon>Mytilidae</taxon>
        <taxon>Mytilinae</taxon>
        <taxon>Mytilus</taxon>
    </lineage>
</organism>
<sequence length="740" mass="83929">MALKVYTGKEVGSEKDVRKIFDSVLNSASSKSKPTISTDENEYDCSKRYRGLAIIISNENFKISHCRTYCDDEIRLMQETFGKCLKFTVLTFKDLTAKQINWVVKIACKQTEFHRLSDCFACVLASHGNEKPRTMKTPLSGVYYRDHCIYGIDEDTVTTKSIIDTITDTEALQDKPKMLFIQACRIKMDKTANESCIDQGHAIPIHIAVQENSSNSVSDHADKVNRLSNSLFPTKIKSCASVTTGNLSQKEDIAEAKIFHKLGEMIGLNTDKPKDMMRVLYPPCTDDVLVVYSSASEKESYGREDHGGWMIISLHKAVKEQLSFQRKTNRIDILDVLIFMAREVSNSETFQTKFPEGTVNPKRKATIVNGTRKNPKQKEDLKEFFSSILKSASLKSKQSVSSHQHEYECDKRNRGLAIIISNESFKRSKSRDYCDVELKMMQETFGKHLNFTVLTFKDLTAQQINWVVDIACEQTQFHRNSDCFACIIGSHGNEKPRPVNSLPTRVYYRDHCLYGVDEDTVKTKSIIEKVAGVVGLQDKPKMFFIQACRSKMIPDEVCSEHGHEILVWNIVKNSLNQTNKATSSNSLSSSASKPTDNDTIGNMSKDQDTTELGFISALKKMFGYNENKPKEIIRIVDPPCADDCLIVYSTASEKNSYGRERVGGWMLYSLNEATTKQIKLKQSSKINCIDITCVLNDMTRYVSKYFETMSSDSTHPNGMKGRKVPVVFEHCFTKEMYFYL</sequence>
<keyword evidence="5" id="KW-1185">Reference proteome</keyword>
<dbReference type="InterPro" id="IPR015917">
    <property type="entry name" value="Pept_C14A"/>
</dbReference>
<dbReference type="GO" id="GO:0006508">
    <property type="term" value="P:proteolysis"/>
    <property type="evidence" value="ECO:0007669"/>
    <property type="project" value="InterPro"/>
</dbReference>
<dbReference type="Proteomes" id="UP000507470">
    <property type="component" value="Unassembled WGS sequence"/>
</dbReference>
<proteinExistence type="inferred from homology"/>
<keyword evidence="4" id="KW-0378">Hydrolase</keyword>
<dbReference type="PANTHER" id="PTHR10454:SF210">
    <property type="entry name" value="CASPASE-2"/>
    <property type="match status" value="1"/>
</dbReference>
<evidence type="ECO:0000256" key="2">
    <source>
        <dbReference type="SAM" id="MobiDB-lite"/>
    </source>
</evidence>
<dbReference type="InterPro" id="IPR002398">
    <property type="entry name" value="Pept_C14"/>
</dbReference>
<reference evidence="4 5" key="1">
    <citation type="submission" date="2020-06" db="EMBL/GenBank/DDBJ databases">
        <authorList>
            <person name="Li R."/>
            <person name="Bekaert M."/>
        </authorList>
    </citation>
    <scope>NUCLEOTIDE SEQUENCE [LARGE SCALE GENOMIC DNA]</scope>
    <source>
        <strain evidence="5">wild</strain>
    </source>
</reference>
<dbReference type="InterPro" id="IPR011600">
    <property type="entry name" value="Pept_C14_caspase"/>
</dbReference>
<comment type="similarity">
    <text evidence="1">Belongs to the peptidase C14A family.</text>
</comment>
<dbReference type="AlphaFoldDB" id="A0A6J8C6A3"/>
<evidence type="ECO:0000313" key="4">
    <source>
        <dbReference type="EMBL" id="CAC5390961.1"/>
    </source>
</evidence>
<protein>
    <submittedName>
        <fullName evidence="4">CASP8</fullName>
        <ecNumber evidence="4">3.4.22.61</ecNumber>
    </submittedName>
</protein>
<evidence type="ECO:0000259" key="3">
    <source>
        <dbReference type="PROSITE" id="PS50208"/>
    </source>
</evidence>
<dbReference type="EMBL" id="CACVKT020004646">
    <property type="protein sequence ID" value="CAC5390961.1"/>
    <property type="molecule type" value="Genomic_DNA"/>
</dbReference>
<feature type="domain" description="Caspase family p20" evidence="3">
    <location>
        <begin position="413"/>
        <end position="552"/>
    </location>
</feature>
<accession>A0A6J8C6A3</accession>
<feature type="compositionally biased region" description="Low complexity" evidence="2">
    <location>
        <begin position="579"/>
        <end position="593"/>
    </location>
</feature>
<dbReference type="InterPro" id="IPR029030">
    <property type="entry name" value="Caspase-like_dom_sf"/>
</dbReference>
<dbReference type="PROSITE" id="PS50208">
    <property type="entry name" value="CASPASE_P20"/>
    <property type="match status" value="2"/>
</dbReference>
<name>A0A6J8C6A3_MYTCO</name>
<dbReference type="InterPro" id="IPR001309">
    <property type="entry name" value="Pept_C14_p20"/>
</dbReference>
<dbReference type="PANTHER" id="PTHR10454">
    <property type="entry name" value="CASPASE"/>
    <property type="match status" value="1"/>
</dbReference>